<sequence>MATEPTTRGGSPNSLRTLAVAPQDLQLPPTVLGGRQMNGFETLHKPVDGLTKAAQEVSWAFTSDGKQGALCVDGELHPWSKEQREPLKTQEVNNINGSRRCMVKIRQKGAASVCVVGYATPPGELDQPAVKHLSASSICCKLWRSPSPTAKGSMKGGTDNDSAIIFCCFLPRKTRHESLRFMACYASGMVAVWRRRRIYNMSGKASPALGAMLLHRLHLNPLGGVQNYRKTGIQFQASYNITGKPDVPGPFVFLHANASLASDPKTSGKQDGRMVATAHENGMVIVWDTQVGTFLKHLQRHMRGAAYLPPAIKCAFLGESRVLVAYADLCVLSFNLEAAGAMLPTDRAYSTCVAGCTWWLEAGSGYQRAISAFCASTSDASAEHILLATFAGAYKNAADGVRRQMKRDLLVPLTQSLSADELLVCQDTNPGGQGDTLLTAAIRAGAWTLVEFLSDRHQGQNNGAQGGWLLLTVRT</sequence>
<comment type="caution">
    <text evidence="1">The sequence shown here is derived from an EMBL/GenBank/DDBJ whole genome shotgun (WGS) entry which is preliminary data.</text>
</comment>
<gene>
    <name evidence="1" type="ORF">WJX72_000075</name>
</gene>
<keyword evidence="2" id="KW-1185">Reference proteome</keyword>
<protein>
    <submittedName>
        <fullName evidence="1">Uncharacterized protein</fullName>
    </submittedName>
</protein>
<evidence type="ECO:0000313" key="2">
    <source>
        <dbReference type="Proteomes" id="UP001489004"/>
    </source>
</evidence>
<organism evidence="1 2">
    <name type="scientific">[Myrmecia] bisecta</name>
    <dbReference type="NCBI Taxonomy" id="41462"/>
    <lineage>
        <taxon>Eukaryota</taxon>
        <taxon>Viridiplantae</taxon>
        <taxon>Chlorophyta</taxon>
        <taxon>core chlorophytes</taxon>
        <taxon>Trebouxiophyceae</taxon>
        <taxon>Trebouxiales</taxon>
        <taxon>Trebouxiaceae</taxon>
        <taxon>Myrmecia</taxon>
    </lineage>
</organism>
<dbReference type="Gene3D" id="2.130.10.10">
    <property type="entry name" value="YVTN repeat-like/Quinoprotein amine dehydrogenase"/>
    <property type="match status" value="1"/>
</dbReference>
<reference evidence="1 2" key="1">
    <citation type="journal article" date="2024" name="Nat. Commun.">
        <title>Phylogenomics reveals the evolutionary origins of lichenization in chlorophyte algae.</title>
        <authorList>
            <person name="Puginier C."/>
            <person name="Libourel C."/>
            <person name="Otte J."/>
            <person name="Skaloud P."/>
            <person name="Haon M."/>
            <person name="Grisel S."/>
            <person name="Petersen M."/>
            <person name="Berrin J.G."/>
            <person name="Delaux P.M."/>
            <person name="Dal Grande F."/>
            <person name="Keller J."/>
        </authorList>
    </citation>
    <scope>NUCLEOTIDE SEQUENCE [LARGE SCALE GENOMIC DNA]</scope>
    <source>
        <strain evidence="1 2">SAG 2043</strain>
    </source>
</reference>
<dbReference type="InterPro" id="IPR036322">
    <property type="entry name" value="WD40_repeat_dom_sf"/>
</dbReference>
<dbReference type="SUPFAM" id="SSF50978">
    <property type="entry name" value="WD40 repeat-like"/>
    <property type="match status" value="1"/>
</dbReference>
<dbReference type="AlphaFoldDB" id="A0AAW1Q7W1"/>
<name>A0AAW1Q7W1_9CHLO</name>
<accession>A0AAW1Q7W1</accession>
<dbReference type="Proteomes" id="UP001489004">
    <property type="component" value="Unassembled WGS sequence"/>
</dbReference>
<dbReference type="InterPro" id="IPR015943">
    <property type="entry name" value="WD40/YVTN_repeat-like_dom_sf"/>
</dbReference>
<proteinExistence type="predicted"/>
<dbReference type="EMBL" id="JALJOR010000005">
    <property type="protein sequence ID" value="KAK9816424.1"/>
    <property type="molecule type" value="Genomic_DNA"/>
</dbReference>
<evidence type="ECO:0000313" key="1">
    <source>
        <dbReference type="EMBL" id="KAK9816424.1"/>
    </source>
</evidence>